<evidence type="ECO:0000256" key="1">
    <source>
        <dbReference type="SAM" id="Phobius"/>
    </source>
</evidence>
<dbReference type="AlphaFoldDB" id="A0AAV7XRY7"/>
<evidence type="ECO:0000313" key="2">
    <source>
        <dbReference type="EMBL" id="KAJ1526605.1"/>
    </source>
</evidence>
<proteinExistence type="predicted"/>
<dbReference type="EMBL" id="JAPTSV010000006">
    <property type="protein sequence ID" value="KAJ1526605.1"/>
    <property type="molecule type" value="Genomic_DNA"/>
</dbReference>
<gene>
    <name evidence="2" type="ORF">ONE63_008191</name>
</gene>
<keyword evidence="3" id="KW-1185">Reference proteome</keyword>
<organism evidence="2 3">
    <name type="scientific">Megalurothrips usitatus</name>
    <name type="common">bean blossom thrips</name>
    <dbReference type="NCBI Taxonomy" id="439358"/>
    <lineage>
        <taxon>Eukaryota</taxon>
        <taxon>Metazoa</taxon>
        <taxon>Ecdysozoa</taxon>
        <taxon>Arthropoda</taxon>
        <taxon>Hexapoda</taxon>
        <taxon>Insecta</taxon>
        <taxon>Pterygota</taxon>
        <taxon>Neoptera</taxon>
        <taxon>Paraneoptera</taxon>
        <taxon>Thysanoptera</taxon>
        <taxon>Terebrantia</taxon>
        <taxon>Thripoidea</taxon>
        <taxon>Thripidae</taxon>
        <taxon>Megalurothrips</taxon>
    </lineage>
</organism>
<dbReference type="Proteomes" id="UP001075354">
    <property type="component" value="Chromosome 6"/>
</dbReference>
<feature type="transmembrane region" description="Helical" evidence="1">
    <location>
        <begin position="29"/>
        <end position="48"/>
    </location>
</feature>
<reference evidence="2" key="1">
    <citation type="submission" date="2022-12" db="EMBL/GenBank/DDBJ databases">
        <title>Chromosome-level genome assembly of the bean flower thrips Megalurothrips usitatus.</title>
        <authorList>
            <person name="Ma L."/>
            <person name="Liu Q."/>
            <person name="Li H."/>
            <person name="Cai W."/>
        </authorList>
    </citation>
    <scope>NUCLEOTIDE SEQUENCE</scope>
    <source>
        <strain evidence="2">Cailab_2022a</strain>
    </source>
</reference>
<evidence type="ECO:0000313" key="3">
    <source>
        <dbReference type="Proteomes" id="UP001075354"/>
    </source>
</evidence>
<name>A0AAV7XRY7_9NEOP</name>
<sequence length="146" mass="14941">MMSNGSVCGEGGGGDAPGALRWRAASTAFFWWAVSAGVLLVALAIAVLPTRRLLRLLAGGASGTGNAVTAAAHCLAALAAAAAGPDRKAEVPEALALEAVYSRARRRDTLDAPAVRLRGGQRPDVVLVSLDVIHRVCSDHDGSWSS</sequence>
<keyword evidence="1" id="KW-1133">Transmembrane helix</keyword>
<comment type="caution">
    <text evidence="2">The sequence shown here is derived from an EMBL/GenBank/DDBJ whole genome shotgun (WGS) entry which is preliminary data.</text>
</comment>
<accession>A0AAV7XRY7</accession>
<keyword evidence="1" id="KW-0812">Transmembrane</keyword>
<keyword evidence="1" id="KW-0472">Membrane</keyword>
<protein>
    <submittedName>
        <fullName evidence="2">Uncharacterized protein</fullName>
    </submittedName>
</protein>